<dbReference type="FunFam" id="1.10.10.10:FF:000001">
    <property type="entry name" value="LysR family transcriptional regulator"/>
    <property type="match status" value="1"/>
</dbReference>
<dbReference type="Gene3D" id="1.10.10.10">
    <property type="entry name" value="Winged helix-like DNA-binding domain superfamily/Winged helix DNA-binding domain"/>
    <property type="match status" value="1"/>
</dbReference>
<keyword evidence="3" id="KW-0238">DNA-binding</keyword>
<dbReference type="PANTHER" id="PTHR30537">
    <property type="entry name" value="HTH-TYPE TRANSCRIPTIONAL REGULATOR"/>
    <property type="match status" value="1"/>
</dbReference>
<evidence type="ECO:0000313" key="8">
    <source>
        <dbReference type="Proteomes" id="UP000054893"/>
    </source>
</evidence>
<dbReference type="InterPro" id="IPR036388">
    <property type="entry name" value="WH-like_DNA-bd_sf"/>
</dbReference>
<dbReference type="PROSITE" id="PS50931">
    <property type="entry name" value="HTH_LYSR"/>
    <property type="match status" value="1"/>
</dbReference>
<feature type="domain" description="HTH lysR-type" evidence="6">
    <location>
        <begin position="1"/>
        <end position="59"/>
    </location>
</feature>
<dbReference type="OrthoDB" id="9076738at2"/>
<feature type="compositionally biased region" description="Polar residues" evidence="5">
    <location>
        <begin position="309"/>
        <end position="326"/>
    </location>
</feature>
<evidence type="ECO:0000256" key="1">
    <source>
        <dbReference type="ARBA" id="ARBA00009437"/>
    </source>
</evidence>
<keyword evidence="2" id="KW-0805">Transcription regulation</keyword>
<dbReference type="GO" id="GO:0003700">
    <property type="term" value="F:DNA-binding transcription factor activity"/>
    <property type="evidence" value="ECO:0007669"/>
    <property type="project" value="InterPro"/>
</dbReference>
<reference evidence="7 8" key="1">
    <citation type="submission" date="2016-01" db="EMBL/GenBank/DDBJ databases">
        <authorList>
            <person name="Oliw E.H."/>
        </authorList>
    </citation>
    <scope>NUCLEOTIDE SEQUENCE [LARGE SCALE GENOMIC DNA]</scope>
    <source>
        <strain evidence="7">LMG 22029</strain>
    </source>
</reference>
<dbReference type="InterPro" id="IPR058163">
    <property type="entry name" value="LysR-type_TF_proteobact-type"/>
</dbReference>
<sequence length="333" mass="36700">MDRFLAMKVFVRVVESGSFSKAADALRLPAASVSRTVQALEAHLGARLLNRTTRSISITEDGEIYYERCVRVLGEVDDMESVLSRSKLSPKGTVRVSLPALMAKSTIIGALPEFFAAYPDIRVEMSLTDKQIDIIESGVDCVIRVGAVGDIGLVAKTIGRYSQITVAAPSYIEKYGEPKTLEDLENHYCVDYLVSKTGRVRPWEFVVNGETRAVALKAMLAVNDADSYVECGLNGLGLIQASSYTLASYVESGALREVLQAYPSYPRVVSILYAANRHQPRRVKVFIEWIAEVYRRQSSLQVSEDDPLASQTRAMPQARHFSNGQVPTGRVTP</sequence>
<comment type="similarity">
    <text evidence="1">Belongs to the LysR transcriptional regulatory family.</text>
</comment>
<dbReference type="PANTHER" id="PTHR30537:SF72">
    <property type="entry name" value="LYSR FAMILY TRANSCRIPTIONAL REGULATOR"/>
    <property type="match status" value="1"/>
</dbReference>
<evidence type="ECO:0000259" key="6">
    <source>
        <dbReference type="PROSITE" id="PS50931"/>
    </source>
</evidence>
<dbReference type="InterPro" id="IPR005119">
    <property type="entry name" value="LysR_subst-bd"/>
</dbReference>
<evidence type="ECO:0000313" key="7">
    <source>
        <dbReference type="EMBL" id="SAL38299.1"/>
    </source>
</evidence>
<dbReference type="CDD" id="cd08472">
    <property type="entry name" value="PBP2_CrgA_like_3"/>
    <property type="match status" value="1"/>
</dbReference>
<dbReference type="EMBL" id="FCOC02000012">
    <property type="protein sequence ID" value="SAL38299.1"/>
    <property type="molecule type" value="Genomic_DNA"/>
</dbReference>
<dbReference type="InterPro" id="IPR036390">
    <property type="entry name" value="WH_DNA-bd_sf"/>
</dbReference>
<accession>A0A158H2Y2</accession>
<dbReference type="Gene3D" id="3.40.190.290">
    <property type="match status" value="1"/>
</dbReference>
<keyword evidence="4" id="KW-0804">Transcription</keyword>
<name>A0A158H2Y2_CABSO</name>
<dbReference type="Pfam" id="PF03466">
    <property type="entry name" value="LysR_substrate"/>
    <property type="match status" value="1"/>
</dbReference>
<evidence type="ECO:0000256" key="4">
    <source>
        <dbReference type="ARBA" id="ARBA00023163"/>
    </source>
</evidence>
<dbReference type="RefSeq" id="WP_082850553.1">
    <property type="nucleotide sequence ID" value="NZ_FCOC02000012.1"/>
</dbReference>
<dbReference type="GO" id="GO:0006351">
    <property type="term" value="P:DNA-templated transcription"/>
    <property type="evidence" value="ECO:0007669"/>
    <property type="project" value="TreeGrafter"/>
</dbReference>
<dbReference type="Pfam" id="PF00126">
    <property type="entry name" value="HTH_1"/>
    <property type="match status" value="1"/>
</dbReference>
<organism evidence="7 8">
    <name type="scientific">Caballeronia sordidicola</name>
    <name type="common">Burkholderia sordidicola</name>
    <dbReference type="NCBI Taxonomy" id="196367"/>
    <lineage>
        <taxon>Bacteria</taxon>
        <taxon>Pseudomonadati</taxon>
        <taxon>Pseudomonadota</taxon>
        <taxon>Betaproteobacteria</taxon>
        <taxon>Burkholderiales</taxon>
        <taxon>Burkholderiaceae</taxon>
        <taxon>Caballeronia</taxon>
    </lineage>
</organism>
<dbReference type="InterPro" id="IPR000847">
    <property type="entry name" value="LysR_HTH_N"/>
</dbReference>
<dbReference type="Proteomes" id="UP000054893">
    <property type="component" value="Unassembled WGS sequence"/>
</dbReference>
<evidence type="ECO:0000256" key="2">
    <source>
        <dbReference type="ARBA" id="ARBA00023015"/>
    </source>
</evidence>
<protein>
    <submittedName>
        <fullName evidence="7">LysR family transcriptional regulator</fullName>
    </submittedName>
</protein>
<evidence type="ECO:0000256" key="3">
    <source>
        <dbReference type="ARBA" id="ARBA00023125"/>
    </source>
</evidence>
<evidence type="ECO:0000256" key="5">
    <source>
        <dbReference type="SAM" id="MobiDB-lite"/>
    </source>
</evidence>
<proteinExistence type="inferred from homology"/>
<dbReference type="SUPFAM" id="SSF46785">
    <property type="entry name" value="Winged helix' DNA-binding domain"/>
    <property type="match status" value="1"/>
</dbReference>
<gene>
    <name evidence="7" type="ORF">AWB64_03976</name>
</gene>
<dbReference type="AlphaFoldDB" id="A0A158H2Y2"/>
<dbReference type="SUPFAM" id="SSF53850">
    <property type="entry name" value="Periplasmic binding protein-like II"/>
    <property type="match status" value="1"/>
</dbReference>
<dbReference type="GO" id="GO:0043565">
    <property type="term" value="F:sequence-specific DNA binding"/>
    <property type="evidence" value="ECO:0007669"/>
    <property type="project" value="TreeGrafter"/>
</dbReference>
<feature type="region of interest" description="Disordered" evidence="5">
    <location>
        <begin position="304"/>
        <end position="333"/>
    </location>
</feature>